<keyword evidence="1 2" id="KW-0812">Transmembrane</keyword>
<proteinExistence type="predicted"/>
<keyword evidence="1" id="KW-1133">Transmembrane helix</keyword>
<reference evidence="2" key="1">
    <citation type="journal article" date="2019" name="MBio">
        <title>Virus Genomes from Deep Sea Sediments Expand the Ocean Megavirome and Support Independent Origins of Viral Gigantism.</title>
        <authorList>
            <person name="Backstrom D."/>
            <person name="Yutin N."/>
            <person name="Jorgensen S.L."/>
            <person name="Dharamshi J."/>
            <person name="Homa F."/>
            <person name="Zaremba-Niedwiedzka K."/>
            <person name="Spang A."/>
            <person name="Wolf Y.I."/>
            <person name="Koonin E.V."/>
            <person name="Ettema T.J."/>
        </authorList>
    </citation>
    <scope>NUCLEOTIDE SEQUENCE</scope>
</reference>
<evidence type="ECO:0000313" key="2">
    <source>
        <dbReference type="EMBL" id="QBK86624.1"/>
    </source>
</evidence>
<dbReference type="EMBL" id="MK500334">
    <property type="protein sequence ID" value="QBK86624.1"/>
    <property type="molecule type" value="Genomic_DNA"/>
</dbReference>
<feature type="transmembrane region" description="Helical" evidence="1">
    <location>
        <begin position="75"/>
        <end position="94"/>
    </location>
</feature>
<protein>
    <submittedName>
        <fullName evidence="2">3 transmembrane helices protein</fullName>
    </submittedName>
</protein>
<keyword evidence="1" id="KW-0472">Membrane</keyword>
<organism evidence="2">
    <name type="scientific">Marseillevirus LCMAC102</name>
    <dbReference type="NCBI Taxonomy" id="2506603"/>
    <lineage>
        <taxon>Viruses</taxon>
        <taxon>Varidnaviria</taxon>
        <taxon>Bamfordvirae</taxon>
        <taxon>Nucleocytoviricota</taxon>
        <taxon>Megaviricetes</taxon>
        <taxon>Pimascovirales</taxon>
        <taxon>Pimascovirales incertae sedis</taxon>
        <taxon>Marseilleviridae</taxon>
    </lineage>
</organism>
<name>A0A481YVP7_9VIRU</name>
<evidence type="ECO:0000256" key="1">
    <source>
        <dbReference type="SAM" id="Phobius"/>
    </source>
</evidence>
<sequence>MWIYVIVVIIILYAVYKERQALGCSYFFNGKDCDNSNGKAVEGSHPFTTDNTSEILDKIKYAAAYQDRFVKWRSFLIVSFLMTGLIWFIIYKKMPSEWELVVFLMVLFLGMSLSTNFYRFHLSNHIEHNIDESVEILRQRLNNFLPEKLVND</sequence>
<gene>
    <name evidence="2" type="ORF">LCMAC102_04200</name>
</gene>
<accession>A0A481YVP7</accession>
<feature type="transmembrane region" description="Helical" evidence="1">
    <location>
        <begin position="100"/>
        <end position="118"/>
    </location>
</feature>